<keyword evidence="3" id="KW-1133">Transmembrane helix</keyword>
<accession>A0A1E5VDK7</accession>
<feature type="domain" description="Ubiquitin-like" evidence="4">
    <location>
        <begin position="169"/>
        <end position="239"/>
    </location>
</feature>
<sequence length="239" mass="26722">MRIAVMDNMMRGPPRTIRMEVEAGDTVASLMEEVQRRRRYPVAAQSLVCDGERMEDTGATLSDYNVTEGSKLELEMNMDFTIEADREERKLKKAKEMAVHVEQQQLADNENIVITVTTAYPILLLLLQCIVTIIVKLLLMFLGNVTLCKNVITSLGVDVERADAAVDKMQIFVRDCMIPCGRGRRVRTIVLEVEASDTVASVMAQVQGRLGYPPALQSLFYNGSQLLHDSGESNPEIKK</sequence>
<protein>
    <recommendedName>
        <fullName evidence="4">Ubiquitin-like domain-containing protein</fullName>
    </recommendedName>
</protein>
<dbReference type="SUPFAM" id="SSF54236">
    <property type="entry name" value="Ubiquitin-like"/>
    <property type="match status" value="2"/>
</dbReference>
<dbReference type="AlphaFoldDB" id="A0A1E5VDK7"/>
<feature type="domain" description="Ubiquitin-like" evidence="4">
    <location>
        <begin position="3"/>
        <end position="74"/>
    </location>
</feature>
<dbReference type="PRINTS" id="PR00348">
    <property type="entry name" value="UBIQUITIN"/>
</dbReference>
<feature type="coiled-coil region" evidence="2">
    <location>
        <begin position="77"/>
        <end position="104"/>
    </location>
</feature>
<keyword evidence="3" id="KW-0472">Membrane</keyword>
<evidence type="ECO:0000313" key="5">
    <source>
        <dbReference type="EMBL" id="OEL23125.1"/>
    </source>
</evidence>
<dbReference type="SMART" id="SM00213">
    <property type="entry name" value="UBQ"/>
    <property type="match status" value="2"/>
</dbReference>
<dbReference type="InterPro" id="IPR029071">
    <property type="entry name" value="Ubiquitin-like_domsf"/>
</dbReference>
<keyword evidence="3" id="KW-0812">Transmembrane</keyword>
<comment type="caution">
    <text evidence="5">The sequence shown here is derived from an EMBL/GenBank/DDBJ whole genome shotgun (WGS) entry which is preliminary data.</text>
</comment>
<keyword evidence="1" id="KW-1017">Isopeptide bond</keyword>
<dbReference type="Pfam" id="PF00240">
    <property type="entry name" value="ubiquitin"/>
    <property type="match status" value="2"/>
</dbReference>
<evidence type="ECO:0000256" key="2">
    <source>
        <dbReference type="SAM" id="Coils"/>
    </source>
</evidence>
<dbReference type="InterPro" id="IPR019956">
    <property type="entry name" value="Ubiquitin_dom"/>
</dbReference>
<dbReference type="Gene3D" id="3.10.20.90">
    <property type="entry name" value="Phosphatidylinositol 3-kinase Catalytic Subunit, Chain A, domain 1"/>
    <property type="match status" value="2"/>
</dbReference>
<evidence type="ECO:0000259" key="4">
    <source>
        <dbReference type="PROSITE" id="PS50053"/>
    </source>
</evidence>
<dbReference type="InterPro" id="IPR000626">
    <property type="entry name" value="Ubiquitin-like_dom"/>
</dbReference>
<evidence type="ECO:0000256" key="1">
    <source>
        <dbReference type="ARBA" id="ARBA00022499"/>
    </source>
</evidence>
<dbReference type="InterPro" id="IPR050158">
    <property type="entry name" value="Ubiquitin_ubiquitin-like"/>
</dbReference>
<keyword evidence="6" id="KW-1185">Reference proteome</keyword>
<name>A0A1E5VDK7_9POAL</name>
<dbReference type="STRING" id="888268.A0A1E5VDK7"/>
<reference evidence="5 6" key="1">
    <citation type="submission" date="2016-09" db="EMBL/GenBank/DDBJ databases">
        <title>The draft genome of Dichanthelium oligosanthes: A C3 panicoid grass species.</title>
        <authorList>
            <person name="Studer A.J."/>
            <person name="Schnable J.C."/>
            <person name="Brutnell T.P."/>
        </authorList>
    </citation>
    <scope>NUCLEOTIDE SEQUENCE [LARGE SCALE GENOMIC DNA]</scope>
    <source>
        <strain evidence="6">cv. Kellogg 1175</strain>
        <tissue evidence="5">Leaf</tissue>
    </source>
</reference>
<dbReference type="PROSITE" id="PS50053">
    <property type="entry name" value="UBIQUITIN_2"/>
    <property type="match status" value="2"/>
</dbReference>
<feature type="transmembrane region" description="Helical" evidence="3">
    <location>
        <begin position="122"/>
        <end position="142"/>
    </location>
</feature>
<gene>
    <name evidence="5" type="ORF">BAE44_0015856</name>
</gene>
<evidence type="ECO:0000313" key="6">
    <source>
        <dbReference type="Proteomes" id="UP000095767"/>
    </source>
</evidence>
<dbReference type="Proteomes" id="UP000095767">
    <property type="component" value="Unassembled WGS sequence"/>
</dbReference>
<proteinExistence type="predicted"/>
<evidence type="ECO:0000256" key="3">
    <source>
        <dbReference type="SAM" id="Phobius"/>
    </source>
</evidence>
<dbReference type="EMBL" id="LWDX02043426">
    <property type="protein sequence ID" value="OEL23125.1"/>
    <property type="molecule type" value="Genomic_DNA"/>
</dbReference>
<keyword evidence="2" id="KW-0175">Coiled coil</keyword>
<organism evidence="5 6">
    <name type="scientific">Dichanthelium oligosanthes</name>
    <dbReference type="NCBI Taxonomy" id="888268"/>
    <lineage>
        <taxon>Eukaryota</taxon>
        <taxon>Viridiplantae</taxon>
        <taxon>Streptophyta</taxon>
        <taxon>Embryophyta</taxon>
        <taxon>Tracheophyta</taxon>
        <taxon>Spermatophyta</taxon>
        <taxon>Magnoliopsida</taxon>
        <taxon>Liliopsida</taxon>
        <taxon>Poales</taxon>
        <taxon>Poaceae</taxon>
        <taxon>PACMAD clade</taxon>
        <taxon>Panicoideae</taxon>
        <taxon>Panicodae</taxon>
        <taxon>Paniceae</taxon>
        <taxon>Dichantheliinae</taxon>
        <taxon>Dichanthelium</taxon>
    </lineage>
</organism>
<dbReference type="GO" id="GO:0003729">
    <property type="term" value="F:mRNA binding"/>
    <property type="evidence" value="ECO:0007669"/>
    <property type="project" value="UniProtKB-ARBA"/>
</dbReference>
<dbReference type="OrthoDB" id="10578438at2759"/>
<dbReference type="PANTHER" id="PTHR10666">
    <property type="entry name" value="UBIQUITIN"/>
    <property type="match status" value="1"/>
</dbReference>